<reference evidence="1" key="1">
    <citation type="journal article" date="2022" name="Front. Genet.">
        <title>Chromosome-Scale Assembly of the Dendrobium nobile Genome Provides Insights Into the Molecular Mechanism of the Biosynthesis of the Medicinal Active Ingredient of Dendrobium.</title>
        <authorList>
            <person name="Xu Q."/>
            <person name="Niu S.-C."/>
            <person name="Li K.-L."/>
            <person name="Zheng P.-J."/>
            <person name="Zhang X.-J."/>
            <person name="Jia Y."/>
            <person name="Liu Y."/>
            <person name="Niu Y.-X."/>
            <person name="Yu L.-H."/>
            <person name="Chen D.-F."/>
            <person name="Zhang G.-Q."/>
        </authorList>
    </citation>
    <scope>NUCLEOTIDE SEQUENCE</scope>
    <source>
        <tissue evidence="1">Leaf</tissue>
    </source>
</reference>
<dbReference type="AlphaFoldDB" id="A0A8T3C278"/>
<dbReference type="Proteomes" id="UP000829196">
    <property type="component" value="Unassembled WGS sequence"/>
</dbReference>
<proteinExistence type="predicted"/>
<evidence type="ECO:0000313" key="1">
    <source>
        <dbReference type="EMBL" id="KAI0524843.1"/>
    </source>
</evidence>
<organism evidence="1 2">
    <name type="scientific">Dendrobium nobile</name>
    <name type="common">Orchid</name>
    <dbReference type="NCBI Taxonomy" id="94219"/>
    <lineage>
        <taxon>Eukaryota</taxon>
        <taxon>Viridiplantae</taxon>
        <taxon>Streptophyta</taxon>
        <taxon>Embryophyta</taxon>
        <taxon>Tracheophyta</taxon>
        <taxon>Spermatophyta</taxon>
        <taxon>Magnoliopsida</taxon>
        <taxon>Liliopsida</taxon>
        <taxon>Asparagales</taxon>
        <taxon>Orchidaceae</taxon>
        <taxon>Epidendroideae</taxon>
        <taxon>Malaxideae</taxon>
        <taxon>Dendrobiinae</taxon>
        <taxon>Dendrobium</taxon>
    </lineage>
</organism>
<evidence type="ECO:0000313" key="2">
    <source>
        <dbReference type="Proteomes" id="UP000829196"/>
    </source>
</evidence>
<accession>A0A8T3C278</accession>
<comment type="caution">
    <text evidence="1">The sequence shown here is derived from an EMBL/GenBank/DDBJ whole genome shotgun (WGS) entry which is preliminary data.</text>
</comment>
<protein>
    <submittedName>
        <fullName evidence="1">Uncharacterized protein</fullName>
    </submittedName>
</protein>
<name>A0A8T3C278_DENNO</name>
<gene>
    <name evidence="1" type="ORF">KFK09_004232</name>
</gene>
<dbReference type="EMBL" id="JAGYWB010000004">
    <property type="protein sequence ID" value="KAI0524843.1"/>
    <property type="molecule type" value="Genomic_DNA"/>
</dbReference>
<sequence>MHSPSSVIEICTSDIVDDDPSFRFFGNIYSGRHQARFEGILGRAKKAVEPENALNRQLTQWPEIQRSLEALVCSPHLLPVAPLSVLYIFIHIYFIPFEPVL</sequence>
<keyword evidence="2" id="KW-1185">Reference proteome</keyword>